<dbReference type="AlphaFoldDB" id="A0A7J7M1I6"/>
<feature type="coiled-coil region" evidence="1">
    <location>
        <begin position="199"/>
        <end position="226"/>
    </location>
</feature>
<evidence type="ECO:0000313" key="3">
    <source>
        <dbReference type="EMBL" id="KAF6148638.1"/>
    </source>
</evidence>
<dbReference type="EMBL" id="JACGCM010001844">
    <property type="protein sequence ID" value="KAF6148638.1"/>
    <property type="molecule type" value="Genomic_DNA"/>
</dbReference>
<reference evidence="3 4" key="1">
    <citation type="journal article" date="2020" name="IScience">
        <title>Genome Sequencing of the Endangered Kingdonia uniflora (Circaeasteraceae, Ranunculales) Reveals Potential Mechanisms of Evolutionary Specialization.</title>
        <authorList>
            <person name="Sun Y."/>
            <person name="Deng T."/>
            <person name="Zhang A."/>
            <person name="Moore M.J."/>
            <person name="Landis J.B."/>
            <person name="Lin N."/>
            <person name="Zhang H."/>
            <person name="Zhang X."/>
            <person name="Huang J."/>
            <person name="Zhang X."/>
            <person name="Sun H."/>
            <person name="Wang H."/>
        </authorList>
    </citation>
    <scope>NUCLEOTIDE SEQUENCE [LARGE SCALE GENOMIC DNA]</scope>
    <source>
        <strain evidence="3">TB1705</strain>
        <tissue evidence="3">Leaf</tissue>
    </source>
</reference>
<proteinExistence type="predicted"/>
<evidence type="ECO:0000256" key="1">
    <source>
        <dbReference type="SAM" id="Coils"/>
    </source>
</evidence>
<evidence type="ECO:0000256" key="2">
    <source>
        <dbReference type="SAM" id="MobiDB-lite"/>
    </source>
</evidence>
<feature type="region of interest" description="Disordered" evidence="2">
    <location>
        <begin position="240"/>
        <end position="286"/>
    </location>
</feature>
<gene>
    <name evidence="3" type="ORF">GIB67_042597</name>
</gene>
<feature type="region of interest" description="Disordered" evidence="2">
    <location>
        <begin position="19"/>
        <end position="62"/>
    </location>
</feature>
<name>A0A7J7M1I6_9MAGN</name>
<feature type="region of interest" description="Disordered" evidence="2">
    <location>
        <begin position="138"/>
        <end position="163"/>
    </location>
</feature>
<keyword evidence="1" id="KW-0175">Coiled coil</keyword>
<organism evidence="3 4">
    <name type="scientific">Kingdonia uniflora</name>
    <dbReference type="NCBI Taxonomy" id="39325"/>
    <lineage>
        <taxon>Eukaryota</taxon>
        <taxon>Viridiplantae</taxon>
        <taxon>Streptophyta</taxon>
        <taxon>Embryophyta</taxon>
        <taxon>Tracheophyta</taxon>
        <taxon>Spermatophyta</taxon>
        <taxon>Magnoliopsida</taxon>
        <taxon>Ranunculales</taxon>
        <taxon>Circaeasteraceae</taxon>
        <taxon>Kingdonia</taxon>
    </lineage>
</organism>
<dbReference type="Proteomes" id="UP000541444">
    <property type="component" value="Unassembled WGS sequence"/>
</dbReference>
<accession>A0A7J7M1I6</accession>
<keyword evidence="4" id="KW-1185">Reference proteome</keyword>
<protein>
    <submittedName>
        <fullName evidence="3">Uncharacterized protein</fullName>
    </submittedName>
</protein>
<evidence type="ECO:0000313" key="4">
    <source>
        <dbReference type="Proteomes" id="UP000541444"/>
    </source>
</evidence>
<comment type="caution">
    <text evidence="3">The sequence shown here is derived from an EMBL/GenBank/DDBJ whole genome shotgun (WGS) entry which is preliminary data.</text>
</comment>
<sequence>MFKNEGSCNDGNVALSKRYKASDMESGKDASVLESRTVRARSNKCQPHERERINSSSSSLNKRFITKNLKNTQSERQKINGVNKELSEGDKRLNKAKDFGSRRWQYSSIVRRKLDSTADSYSDTEEFVFKMGSSSFNEVSTSGRANESNNEGEGGLEQFSSFPGPLVSYPPSSDAFREFCKAKAAVGRKWGKCVEFAGIKSTVEKKESLLDEVTEEEAELELVLGELGLSRKKRVDSRLNKIKKAPPASGATGSGDVAKGKRKRVEPLAGSRKKVPEGQSTSVDDLKEVEERARLTILQGKEDTSQMVARLAKRIWLGIEEQESELKKAKSGLEKYLARANTEALKEVRELKAAHAVVIGQFKVKEKANLYEMAEERDRLGCHLMLKSYSQEEVDVIKADTYAEEEEEETKVLGVVDGLDGVFPQTVLDNQGDDVELPEGRSEKVVREMSLRINDHESRLARERETSKTLLSVQAELQVELDASRTPEDHVLMCNQEFAEQFDRMKEANENRDDQYVKAHFRLEKLN</sequence>